<feature type="compositionally biased region" description="Basic and acidic residues" evidence="1">
    <location>
        <begin position="204"/>
        <end position="216"/>
    </location>
</feature>
<evidence type="ECO:0000313" key="4">
    <source>
        <dbReference type="Proteomes" id="UP000614601"/>
    </source>
</evidence>
<name>A0A811KS41_9BILA</name>
<dbReference type="Gene3D" id="1.20.5.170">
    <property type="match status" value="1"/>
</dbReference>
<dbReference type="EMBL" id="CAJFDH010000004">
    <property type="protein sequence ID" value="CAD5218979.1"/>
    <property type="molecule type" value="Genomic_DNA"/>
</dbReference>
<evidence type="ECO:0000256" key="1">
    <source>
        <dbReference type="SAM" id="MobiDB-lite"/>
    </source>
</evidence>
<accession>A0A811KS41</accession>
<organism evidence="3 4">
    <name type="scientific">Bursaphelenchus okinawaensis</name>
    <dbReference type="NCBI Taxonomy" id="465554"/>
    <lineage>
        <taxon>Eukaryota</taxon>
        <taxon>Metazoa</taxon>
        <taxon>Ecdysozoa</taxon>
        <taxon>Nematoda</taxon>
        <taxon>Chromadorea</taxon>
        <taxon>Rhabditida</taxon>
        <taxon>Tylenchina</taxon>
        <taxon>Tylenchomorpha</taxon>
        <taxon>Aphelenchoidea</taxon>
        <taxon>Aphelenchoididae</taxon>
        <taxon>Bursaphelenchus</taxon>
    </lineage>
</organism>
<sequence>MTSRFNGEDLVKRSLFVSLIGLKKKNKDEAAKKEPSNPWSNFNVNDFNESTDPCSTSTLLSHDIQPVDQLAENLLTDQMQDVLLTSPPPDTPNVASPLDIYHEIVNECANFEQQPIPPYYDKQVDMLAWTPELPPHPMTPTTNYPPPCYTATPEPVMCPNCHYISNPIPVSQSQQYNGITIPHTVNGISIEELVKMIISKVKNSPEEVKETPEETLKRKRQQNNEAAARYRKRQREEKGTKSGEYDELFEKNKLLKIQIGQIQKEMSSLRKHILSNK</sequence>
<dbReference type="OrthoDB" id="5848156at2759"/>
<feature type="domain" description="BZIP" evidence="2">
    <location>
        <begin position="213"/>
        <end position="276"/>
    </location>
</feature>
<dbReference type="SUPFAM" id="SSF57959">
    <property type="entry name" value="Leucine zipper domain"/>
    <property type="match status" value="1"/>
</dbReference>
<dbReference type="InterPro" id="IPR046347">
    <property type="entry name" value="bZIP_sf"/>
</dbReference>
<gene>
    <name evidence="3" type="ORF">BOKJ2_LOCUS8189</name>
</gene>
<dbReference type="Pfam" id="PF07716">
    <property type="entry name" value="bZIP_2"/>
    <property type="match status" value="1"/>
</dbReference>
<dbReference type="AlphaFoldDB" id="A0A811KS41"/>
<dbReference type="GO" id="GO:0003700">
    <property type="term" value="F:DNA-binding transcription factor activity"/>
    <property type="evidence" value="ECO:0007669"/>
    <property type="project" value="InterPro"/>
</dbReference>
<dbReference type="SMART" id="SM00338">
    <property type="entry name" value="BRLZ"/>
    <property type="match status" value="1"/>
</dbReference>
<proteinExistence type="predicted"/>
<dbReference type="EMBL" id="CAJFCW020000004">
    <property type="protein sequence ID" value="CAG9112243.1"/>
    <property type="molecule type" value="Genomic_DNA"/>
</dbReference>
<evidence type="ECO:0000313" key="3">
    <source>
        <dbReference type="EMBL" id="CAD5218979.1"/>
    </source>
</evidence>
<reference evidence="3" key="1">
    <citation type="submission" date="2020-09" db="EMBL/GenBank/DDBJ databases">
        <authorList>
            <person name="Kikuchi T."/>
        </authorList>
    </citation>
    <scope>NUCLEOTIDE SEQUENCE</scope>
    <source>
        <strain evidence="3">SH1</strain>
    </source>
</reference>
<feature type="compositionally biased region" description="Basic and acidic residues" evidence="1">
    <location>
        <begin position="234"/>
        <end position="244"/>
    </location>
</feature>
<evidence type="ECO:0000259" key="2">
    <source>
        <dbReference type="PROSITE" id="PS50217"/>
    </source>
</evidence>
<comment type="caution">
    <text evidence="3">The sequence shown here is derived from an EMBL/GenBank/DDBJ whole genome shotgun (WGS) entry which is preliminary data.</text>
</comment>
<dbReference type="Proteomes" id="UP000783686">
    <property type="component" value="Unassembled WGS sequence"/>
</dbReference>
<feature type="region of interest" description="Disordered" evidence="1">
    <location>
        <begin position="204"/>
        <end position="244"/>
    </location>
</feature>
<dbReference type="PROSITE" id="PS00036">
    <property type="entry name" value="BZIP_BASIC"/>
    <property type="match status" value="1"/>
</dbReference>
<protein>
    <recommendedName>
        <fullName evidence="2">BZIP domain-containing protein</fullName>
    </recommendedName>
</protein>
<dbReference type="PROSITE" id="PS50217">
    <property type="entry name" value="BZIP"/>
    <property type="match status" value="1"/>
</dbReference>
<dbReference type="Proteomes" id="UP000614601">
    <property type="component" value="Unassembled WGS sequence"/>
</dbReference>
<keyword evidence="4" id="KW-1185">Reference proteome</keyword>
<dbReference type="CDD" id="cd14692">
    <property type="entry name" value="bZIP_ATF4"/>
    <property type="match status" value="1"/>
</dbReference>
<dbReference type="InterPro" id="IPR004827">
    <property type="entry name" value="bZIP"/>
</dbReference>